<protein>
    <submittedName>
        <fullName evidence="3">Phenylalanyl-tRNA synthetase alpha chain</fullName>
        <ecNumber evidence="3">6.1.1.20</ecNumber>
    </submittedName>
</protein>
<reference evidence="3 4" key="1">
    <citation type="submission" date="2017-11" db="EMBL/GenBank/DDBJ databases">
        <title>Draft Genome Sequence of Sporolactobacillus inulinus NBRC 111894 Isolated from Koso, a Japanese Sugar-Vegetable Fermented Beverage.</title>
        <authorList>
            <person name="Chiou T.Y."/>
            <person name="Oshima K."/>
            <person name="Suda W."/>
            <person name="Hattori M."/>
            <person name="Takahashi T."/>
        </authorList>
    </citation>
    <scope>NUCLEOTIDE SEQUENCE [LARGE SCALE GENOMIC DNA]</scope>
    <source>
        <strain evidence="3 4">NBRC111894</strain>
    </source>
</reference>
<proteinExistence type="predicted"/>
<dbReference type="GO" id="GO:0005524">
    <property type="term" value="F:ATP binding"/>
    <property type="evidence" value="ECO:0007669"/>
    <property type="project" value="InterPro"/>
</dbReference>
<dbReference type="GO" id="GO:0005737">
    <property type="term" value="C:cytoplasm"/>
    <property type="evidence" value="ECO:0007669"/>
    <property type="project" value="InterPro"/>
</dbReference>
<evidence type="ECO:0000313" key="4">
    <source>
        <dbReference type="Proteomes" id="UP000319716"/>
    </source>
</evidence>
<name>A0A4Y1Z7V0_9BACL</name>
<dbReference type="GO" id="GO:0016740">
    <property type="term" value="F:transferase activity"/>
    <property type="evidence" value="ECO:0007669"/>
    <property type="project" value="UniProtKB-ARBA"/>
</dbReference>
<dbReference type="AlphaFoldDB" id="A0A4Y1Z7V0"/>
<gene>
    <name evidence="3" type="ORF">NBRC111894_582</name>
</gene>
<accession>A0A4Y1Z7V0</accession>
<dbReference type="SUPFAM" id="SSF46589">
    <property type="entry name" value="tRNA-binding arm"/>
    <property type="match status" value="1"/>
</dbReference>
<evidence type="ECO:0000313" key="3">
    <source>
        <dbReference type="EMBL" id="GAY75028.1"/>
    </source>
</evidence>
<dbReference type="GO" id="GO:0006432">
    <property type="term" value="P:phenylalanyl-tRNA aminoacylation"/>
    <property type="evidence" value="ECO:0007669"/>
    <property type="project" value="InterPro"/>
</dbReference>
<comment type="caution">
    <text evidence="3">The sequence shown here is derived from an EMBL/GenBank/DDBJ whole genome shotgun (WGS) entry which is preliminary data.</text>
</comment>
<sequence>MLKEKLLELRQQALSTIDSADELKALQEAHVRFLGKKGPITEILKGMGKLSKEERPVVGQLANEVRQLITARIEEKRADLEARQLEMKLESEKIDVTLPGRKTAPGSHHCSHQSFAKWKIYLSV</sequence>
<dbReference type="Gene3D" id="3.30.930.10">
    <property type="entry name" value="Bira Bifunctional Protein, Domain 2"/>
    <property type="match status" value="1"/>
</dbReference>
<dbReference type="EC" id="6.1.1.20" evidence="3"/>
<dbReference type="EMBL" id="BEXB01000003">
    <property type="protein sequence ID" value="GAY75028.1"/>
    <property type="molecule type" value="Genomic_DNA"/>
</dbReference>
<dbReference type="GO" id="GO:0140096">
    <property type="term" value="F:catalytic activity, acting on a protein"/>
    <property type="evidence" value="ECO:0007669"/>
    <property type="project" value="UniProtKB-ARBA"/>
</dbReference>
<keyword evidence="3" id="KW-0030">Aminoacyl-tRNA synthetase</keyword>
<keyword evidence="3" id="KW-0436">Ligase</keyword>
<dbReference type="Proteomes" id="UP000319716">
    <property type="component" value="Unassembled WGS sequence"/>
</dbReference>
<evidence type="ECO:0000256" key="1">
    <source>
        <dbReference type="ARBA" id="ARBA00022490"/>
    </source>
</evidence>
<keyword evidence="1" id="KW-0963">Cytoplasm</keyword>
<dbReference type="Pfam" id="PF02912">
    <property type="entry name" value="Phe_tRNA-synt_N"/>
    <property type="match status" value="1"/>
</dbReference>
<evidence type="ECO:0000259" key="2">
    <source>
        <dbReference type="Pfam" id="PF02912"/>
    </source>
</evidence>
<dbReference type="GO" id="GO:0004826">
    <property type="term" value="F:phenylalanine-tRNA ligase activity"/>
    <property type="evidence" value="ECO:0007669"/>
    <property type="project" value="UniProtKB-EC"/>
</dbReference>
<dbReference type="InterPro" id="IPR004188">
    <property type="entry name" value="Phe-tRNA_ligase_II_N"/>
</dbReference>
<dbReference type="InterPro" id="IPR010978">
    <property type="entry name" value="tRNA-bd_arm"/>
</dbReference>
<organism evidence="3 4">
    <name type="scientific">Sporolactobacillus inulinus</name>
    <dbReference type="NCBI Taxonomy" id="2078"/>
    <lineage>
        <taxon>Bacteria</taxon>
        <taxon>Bacillati</taxon>
        <taxon>Bacillota</taxon>
        <taxon>Bacilli</taxon>
        <taxon>Bacillales</taxon>
        <taxon>Sporolactobacillaceae</taxon>
        <taxon>Sporolactobacillus</taxon>
    </lineage>
</organism>
<feature type="domain" description="Phenylalanine-tRNA ligase class II N-terminal" evidence="2">
    <location>
        <begin position="22"/>
        <end position="89"/>
    </location>
</feature>
<dbReference type="InterPro" id="IPR045864">
    <property type="entry name" value="aa-tRNA-synth_II/BPL/LPL"/>
</dbReference>